<dbReference type="Gene3D" id="3.40.710.10">
    <property type="entry name" value="DD-peptidase/beta-lactamase superfamily"/>
    <property type="match status" value="1"/>
</dbReference>
<keyword evidence="8" id="KW-0961">Cell wall biogenesis/degradation</keyword>
<dbReference type="SUPFAM" id="SSF56601">
    <property type="entry name" value="beta-lactamase/transpeptidase-like"/>
    <property type="match status" value="1"/>
</dbReference>
<dbReference type="InterPro" id="IPR036950">
    <property type="entry name" value="PBP_transglycosylase"/>
</dbReference>
<keyword evidence="6" id="KW-0573">Peptidoglycan synthesis</keyword>
<dbReference type="InterPro" id="IPR050396">
    <property type="entry name" value="Glycosyltr_51/Transpeptidase"/>
</dbReference>
<dbReference type="PANTHER" id="PTHR32282:SF11">
    <property type="entry name" value="PENICILLIN-BINDING PROTEIN 1B"/>
    <property type="match status" value="1"/>
</dbReference>
<dbReference type="GO" id="GO:0009252">
    <property type="term" value="P:peptidoglycan biosynthetic process"/>
    <property type="evidence" value="ECO:0007669"/>
    <property type="project" value="UniProtKB-KW"/>
</dbReference>
<dbReference type="PANTHER" id="PTHR32282">
    <property type="entry name" value="BINDING PROTEIN TRANSPEPTIDASE, PUTATIVE-RELATED"/>
    <property type="match status" value="1"/>
</dbReference>
<organism evidence="11 12">
    <name type="scientific">Buchnera aphidicola</name>
    <name type="common">Aphis urticata</name>
    <dbReference type="NCBI Taxonomy" id="2708353"/>
    <lineage>
        <taxon>Bacteria</taxon>
        <taxon>Pseudomonadati</taxon>
        <taxon>Pseudomonadota</taxon>
        <taxon>Gammaproteobacteria</taxon>
        <taxon>Enterobacterales</taxon>
        <taxon>Erwiniaceae</taxon>
        <taxon>Buchnera</taxon>
    </lineage>
</organism>
<dbReference type="GO" id="GO:0009002">
    <property type="term" value="F:serine-type D-Ala-D-Ala carboxypeptidase activity"/>
    <property type="evidence" value="ECO:0007669"/>
    <property type="project" value="UniProtKB-EC"/>
</dbReference>
<keyword evidence="2" id="KW-1003">Cell membrane</keyword>
<dbReference type="GO" id="GO:0008955">
    <property type="term" value="F:peptidoglycan glycosyltransferase activity"/>
    <property type="evidence" value="ECO:0007669"/>
    <property type="project" value="UniProtKB-EC"/>
</dbReference>
<dbReference type="GO" id="GO:0005886">
    <property type="term" value="C:plasma membrane"/>
    <property type="evidence" value="ECO:0007669"/>
    <property type="project" value="UniProtKB-SubCell"/>
</dbReference>
<evidence type="ECO:0000256" key="6">
    <source>
        <dbReference type="ARBA" id="ARBA00022984"/>
    </source>
</evidence>
<name>A0AAJ4GC71_9GAMM</name>
<evidence type="ECO:0000313" key="11">
    <source>
        <dbReference type="EMBL" id="QIQ41245.1"/>
    </source>
</evidence>
<comment type="catalytic activity">
    <reaction evidence="9">
        <text>Preferential cleavage: (Ac)2-L-Lys-D-Ala-|-D-Ala. Also transpeptidation of peptidyl-alanyl moieties that are N-acyl substituents of D-alanine.</text>
        <dbReference type="EC" id="3.4.16.4"/>
    </reaction>
</comment>
<dbReference type="EMBL" id="CP048744">
    <property type="protein sequence ID" value="QIQ41245.1"/>
    <property type="molecule type" value="Genomic_DNA"/>
</dbReference>
<reference evidence="11 12" key="1">
    <citation type="submission" date="2020-02" db="EMBL/GenBank/DDBJ databases">
        <title>Parallel evolution in the integration of a co-obligate aphid symbiosis.</title>
        <authorList>
            <person name="Monnin D."/>
            <person name="Jackson R."/>
            <person name="Kiers E.T."/>
            <person name="Bunker M."/>
            <person name="Ellers J."/>
            <person name="Henry L.M."/>
        </authorList>
    </citation>
    <scope>NUCLEOTIDE SEQUENCE [LARGE SCALE GENOMIC DNA]</scope>
    <source>
        <strain evidence="11">AURT-53B</strain>
    </source>
</reference>
<evidence type="ECO:0000256" key="10">
    <source>
        <dbReference type="ARBA" id="ARBA00049902"/>
    </source>
</evidence>
<dbReference type="AlphaFoldDB" id="A0AAJ4GC71"/>
<evidence type="ECO:0000256" key="7">
    <source>
        <dbReference type="ARBA" id="ARBA00023136"/>
    </source>
</evidence>
<dbReference type="GO" id="GO:0071555">
    <property type="term" value="P:cell wall organization"/>
    <property type="evidence" value="ECO:0007669"/>
    <property type="project" value="UniProtKB-KW"/>
</dbReference>
<dbReference type="GO" id="GO:0008360">
    <property type="term" value="P:regulation of cell shape"/>
    <property type="evidence" value="ECO:0007669"/>
    <property type="project" value="UniProtKB-KW"/>
</dbReference>
<dbReference type="GO" id="GO:0030288">
    <property type="term" value="C:outer membrane-bounded periplasmic space"/>
    <property type="evidence" value="ECO:0007669"/>
    <property type="project" value="TreeGrafter"/>
</dbReference>
<evidence type="ECO:0000256" key="5">
    <source>
        <dbReference type="ARBA" id="ARBA00022960"/>
    </source>
</evidence>
<dbReference type="Gene3D" id="1.10.3810.10">
    <property type="entry name" value="Biosynthetic peptidoglycan transglycosylase-like"/>
    <property type="match status" value="1"/>
</dbReference>
<keyword evidence="3" id="KW-0328">Glycosyltransferase</keyword>
<evidence type="ECO:0000313" key="12">
    <source>
        <dbReference type="Proteomes" id="UP000502374"/>
    </source>
</evidence>
<evidence type="ECO:0000256" key="1">
    <source>
        <dbReference type="ARBA" id="ARBA00004236"/>
    </source>
</evidence>
<protein>
    <submittedName>
        <fullName evidence="11">Uncharacterized protein</fullName>
    </submittedName>
</protein>
<keyword evidence="4" id="KW-0808">Transferase</keyword>
<dbReference type="Proteomes" id="UP000502374">
    <property type="component" value="Chromosome"/>
</dbReference>
<gene>
    <name evidence="11" type="ORF">G4B00_01015</name>
</gene>
<evidence type="ECO:0000256" key="2">
    <source>
        <dbReference type="ARBA" id="ARBA00022475"/>
    </source>
</evidence>
<keyword evidence="5" id="KW-0133">Cell shape</keyword>
<evidence type="ECO:0000256" key="9">
    <source>
        <dbReference type="ARBA" id="ARBA00034000"/>
    </source>
</evidence>
<comment type="subcellular location">
    <subcellularLocation>
        <location evidence="1">Cell membrane</location>
    </subcellularLocation>
</comment>
<dbReference type="InterPro" id="IPR012338">
    <property type="entry name" value="Beta-lactam/transpept-like"/>
</dbReference>
<evidence type="ECO:0000256" key="8">
    <source>
        <dbReference type="ARBA" id="ARBA00023316"/>
    </source>
</evidence>
<keyword evidence="7" id="KW-0472">Membrane</keyword>
<evidence type="ECO:0000256" key="4">
    <source>
        <dbReference type="ARBA" id="ARBA00022679"/>
    </source>
</evidence>
<evidence type="ECO:0000256" key="3">
    <source>
        <dbReference type="ARBA" id="ARBA00022676"/>
    </source>
</evidence>
<accession>A0AAJ4GC71</accession>
<sequence length="208" mass="23936">MDELHLDQYALLVGIVKSASLHNLENNLKRALGRKNLVVLTLCNQGSIEKNYLKLSQRSLKIHSKEFIIADTLNFLLFVQKKVKEKLRNKTTRLEGLKIFTTLDSVSQNAIANAVSVSISELKKQKKLKYLEVEMIVVKKFNGAINAFISATHTIFYYYNHVLKVFCFIGSFSKPVMYLKVLSNTKKYHLNSWISNYLISIKLANDRY</sequence>
<proteinExistence type="predicted"/>
<comment type="catalytic activity">
    <reaction evidence="10">
        <text>[GlcNAc-(1-&gt;4)-Mur2Ac(oyl-L-Ala-gamma-D-Glu-L-Lys-D-Ala-D-Ala)](n)-di-trans,octa-cis-undecaprenyl diphosphate + beta-D-GlcNAc-(1-&gt;4)-Mur2Ac(oyl-L-Ala-gamma-D-Glu-L-Lys-D-Ala-D-Ala)-di-trans,octa-cis-undecaprenyl diphosphate = [GlcNAc-(1-&gt;4)-Mur2Ac(oyl-L-Ala-gamma-D-Glu-L-Lys-D-Ala-D-Ala)](n+1)-di-trans,octa-cis-undecaprenyl diphosphate + di-trans,octa-cis-undecaprenyl diphosphate + H(+)</text>
        <dbReference type="Rhea" id="RHEA:23708"/>
        <dbReference type="Rhea" id="RHEA-COMP:9602"/>
        <dbReference type="Rhea" id="RHEA-COMP:9603"/>
        <dbReference type="ChEBI" id="CHEBI:15378"/>
        <dbReference type="ChEBI" id="CHEBI:58405"/>
        <dbReference type="ChEBI" id="CHEBI:60033"/>
        <dbReference type="ChEBI" id="CHEBI:78435"/>
        <dbReference type="EC" id="2.4.99.28"/>
    </reaction>
</comment>